<dbReference type="Pfam" id="PF08244">
    <property type="entry name" value="Glyco_hydro_32C"/>
    <property type="match status" value="1"/>
</dbReference>
<evidence type="ECO:0000313" key="13">
    <source>
        <dbReference type="Proteomes" id="UP000252585"/>
    </source>
</evidence>
<evidence type="ECO:0000256" key="8">
    <source>
        <dbReference type="RuleBase" id="RU362110"/>
    </source>
</evidence>
<accession>A0A368Y413</accession>
<feature type="domain" description="Glycosyl hydrolase family 32 N-terminal" evidence="10">
    <location>
        <begin position="32"/>
        <end position="329"/>
    </location>
</feature>
<protein>
    <recommendedName>
        <fullName evidence="4 8">Sucrose-6-phosphate hydrolase</fullName>
        <ecNumber evidence="3 8">3.2.1.26</ecNumber>
    </recommendedName>
    <alternativeName>
        <fullName evidence="7 9">Invertase</fullName>
    </alternativeName>
</protein>
<comment type="similarity">
    <text evidence="2 8">Belongs to the glycosyl hydrolase 32 family.</text>
</comment>
<dbReference type="PROSITE" id="PS00609">
    <property type="entry name" value="GLYCOSYL_HYDROL_F32"/>
    <property type="match status" value="1"/>
</dbReference>
<keyword evidence="5 8" id="KW-0378">Hydrolase</keyword>
<comment type="catalytic activity">
    <reaction evidence="8">
        <text>Hydrolysis of terminal non-reducing beta-D-fructofuranoside residues in beta-D-fructofuranosides.</text>
        <dbReference type="EC" id="3.2.1.26"/>
    </reaction>
</comment>
<dbReference type="Pfam" id="PF00251">
    <property type="entry name" value="Glyco_hydro_32N"/>
    <property type="match status" value="1"/>
</dbReference>
<evidence type="ECO:0000256" key="9">
    <source>
        <dbReference type="RuleBase" id="RU365015"/>
    </source>
</evidence>
<dbReference type="SMART" id="SM00640">
    <property type="entry name" value="Glyco_32"/>
    <property type="match status" value="1"/>
</dbReference>
<reference evidence="12 13" key="1">
    <citation type="submission" date="2018-07" db="EMBL/GenBank/DDBJ databases">
        <title>Genomic Encyclopedia of Type Strains, Phase IV (KMG-IV): sequencing the most valuable type-strain genomes for metagenomic binning, comparative biology and taxonomic classification.</title>
        <authorList>
            <person name="Goeker M."/>
        </authorList>
    </citation>
    <scope>NUCLEOTIDE SEQUENCE [LARGE SCALE GENOMIC DNA]</scope>
    <source>
        <strain evidence="12 13">DSM 27696</strain>
    </source>
</reference>
<keyword evidence="9" id="KW-0119">Carbohydrate metabolism</keyword>
<dbReference type="GO" id="GO:0005737">
    <property type="term" value="C:cytoplasm"/>
    <property type="evidence" value="ECO:0007669"/>
    <property type="project" value="UniProtKB-SubCell"/>
</dbReference>
<dbReference type="Gene3D" id="2.115.10.20">
    <property type="entry name" value="Glycosyl hydrolase domain, family 43"/>
    <property type="match status" value="1"/>
</dbReference>
<dbReference type="InterPro" id="IPR051214">
    <property type="entry name" value="GH32_Enzymes"/>
</dbReference>
<dbReference type="InterPro" id="IPR018053">
    <property type="entry name" value="Glyco_hydro_32_AS"/>
</dbReference>
<keyword evidence="6 8" id="KW-0326">Glycosidase</keyword>
<dbReference type="GO" id="GO:0004564">
    <property type="term" value="F:beta-fructofuranosidase activity"/>
    <property type="evidence" value="ECO:0007669"/>
    <property type="project" value="UniProtKB-EC"/>
</dbReference>
<dbReference type="InterPro" id="IPR013189">
    <property type="entry name" value="Glyco_hydro_32_C"/>
</dbReference>
<dbReference type="GO" id="GO:0005985">
    <property type="term" value="P:sucrose metabolic process"/>
    <property type="evidence" value="ECO:0007669"/>
    <property type="project" value="UniProtKB-UniPathway"/>
</dbReference>
<gene>
    <name evidence="12" type="ORF">DFR57_103229</name>
</gene>
<dbReference type="NCBIfam" id="TIGR01322">
    <property type="entry name" value="scrB_fam"/>
    <property type="match status" value="1"/>
</dbReference>
<comment type="caution">
    <text evidence="12">The sequence shown here is derived from an EMBL/GenBank/DDBJ whole genome shotgun (WGS) entry which is preliminary data.</text>
</comment>
<dbReference type="InterPro" id="IPR013320">
    <property type="entry name" value="ConA-like_dom_sf"/>
</dbReference>
<evidence type="ECO:0000256" key="4">
    <source>
        <dbReference type="ARBA" id="ARBA00019623"/>
    </source>
</evidence>
<keyword evidence="9" id="KW-0963">Cytoplasm</keyword>
<evidence type="ECO:0000313" key="12">
    <source>
        <dbReference type="EMBL" id="RCW74932.1"/>
    </source>
</evidence>
<dbReference type="Gene3D" id="2.60.120.560">
    <property type="entry name" value="Exo-inulinase, domain 1"/>
    <property type="match status" value="1"/>
</dbReference>
<sequence>MNEDQQLRNQAELEVKANQKNIIEDAYYPSYHVAPPVGLINDPNGLIQWNGTYHLFYQWMPFKTGHGSKFWGHLSSANLVDWTRHAAALTPSDWFDKDGVYSGSAIEKDDQLYLFYTGNVKTDDIRDAYQCLATSTDGIHFEKEGVQISVPEGFTAHFRDPKVWKKDDKYYMVIGAQTIEEKGTVVGFESFDLKRWEFNGVLADGFGYMWECPDFFTLDGVDILLFSPQGLESHGIDYQNVHQSGYITGKLDYQNWHFDHGDFTELDRGFEFYAPQTTEDAYGRRILIGWMGVPDQDEELHPTHENKWIHQLTLPRELHVRSGHIFQKPVEELKDLREKTLYDGDVTELLELDISRSAEVNIHEIDDEKLHIDLFDYATIDFNKSDRTITLTRPRLDGNGLEKRVGKLREPLNSIQAYIDHSSLEIFVNDGELVFSSRMFAAVEDKGLTVKTNARVKVYALRSMIGR</sequence>
<dbReference type="Proteomes" id="UP000252585">
    <property type="component" value="Unassembled WGS sequence"/>
</dbReference>
<comment type="pathway">
    <text evidence="1 9">Glycan biosynthesis; sucrose metabolism.</text>
</comment>
<name>A0A368Y413_9BACI</name>
<comment type="subcellular location">
    <subcellularLocation>
        <location evidence="9">Cytoplasm</location>
    </subcellularLocation>
</comment>
<evidence type="ECO:0000256" key="7">
    <source>
        <dbReference type="ARBA" id="ARBA00033367"/>
    </source>
</evidence>
<dbReference type="SUPFAM" id="SSF49899">
    <property type="entry name" value="Concanavalin A-like lectins/glucanases"/>
    <property type="match status" value="1"/>
</dbReference>
<dbReference type="InterPro" id="IPR023296">
    <property type="entry name" value="Glyco_hydro_beta-prop_sf"/>
</dbReference>
<dbReference type="PANTHER" id="PTHR43101">
    <property type="entry name" value="BETA-FRUCTOSIDASE"/>
    <property type="match status" value="1"/>
</dbReference>
<evidence type="ECO:0000256" key="2">
    <source>
        <dbReference type="ARBA" id="ARBA00009902"/>
    </source>
</evidence>
<feature type="domain" description="Glycosyl hydrolase family 32 C-terminal" evidence="11">
    <location>
        <begin position="377"/>
        <end position="453"/>
    </location>
</feature>
<organism evidence="12 13">
    <name type="scientific">Saliterribacillus persicus</name>
    <dbReference type="NCBI Taxonomy" id="930114"/>
    <lineage>
        <taxon>Bacteria</taxon>
        <taxon>Bacillati</taxon>
        <taxon>Bacillota</taxon>
        <taxon>Bacilli</taxon>
        <taxon>Bacillales</taxon>
        <taxon>Bacillaceae</taxon>
        <taxon>Saliterribacillus</taxon>
    </lineage>
</organism>
<dbReference type="EMBL" id="QPJJ01000003">
    <property type="protein sequence ID" value="RCW74932.1"/>
    <property type="molecule type" value="Genomic_DNA"/>
</dbReference>
<dbReference type="AlphaFoldDB" id="A0A368Y413"/>
<keyword evidence="13" id="KW-1185">Reference proteome</keyword>
<evidence type="ECO:0000256" key="1">
    <source>
        <dbReference type="ARBA" id="ARBA00004914"/>
    </source>
</evidence>
<dbReference type="InterPro" id="IPR006232">
    <property type="entry name" value="Suc6P_hydrolase"/>
</dbReference>
<dbReference type="SUPFAM" id="SSF75005">
    <property type="entry name" value="Arabinanase/levansucrase/invertase"/>
    <property type="match status" value="1"/>
</dbReference>
<proteinExistence type="inferred from homology"/>
<dbReference type="InterPro" id="IPR013148">
    <property type="entry name" value="Glyco_hydro_32_N"/>
</dbReference>
<dbReference type="InterPro" id="IPR001362">
    <property type="entry name" value="Glyco_hydro_32"/>
</dbReference>
<dbReference type="OrthoDB" id="9759709at2"/>
<dbReference type="CDD" id="cd18623">
    <property type="entry name" value="GH32_ScrB-like"/>
    <property type="match status" value="1"/>
</dbReference>
<comment type="function">
    <text evidence="9">Enables the bacterium to metabolize sucrose as a sole carbon source.</text>
</comment>
<evidence type="ECO:0000256" key="3">
    <source>
        <dbReference type="ARBA" id="ARBA00012758"/>
    </source>
</evidence>
<dbReference type="RefSeq" id="WP_114352035.1">
    <property type="nucleotide sequence ID" value="NZ_QPJJ01000003.1"/>
</dbReference>
<evidence type="ECO:0000259" key="11">
    <source>
        <dbReference type="Pfam" id="PF08244"/>
    </source>
</evidence>
<dbReference type="EC" id="3.2.1.26" evidence="3 8"/>
<evidence type="ECO:0000259" key="10">
    <source>
        <dbReference type="Pfam" id="PF00251"/>
    </source>
</evidence>
<dbReference type="PANTHER" id="PTHR43101:SF1">
    <property type="entry name" value="BETA-FRUCTOSIDASE"/>
    <property type="match status" value="1"/>
</dbReference>
<evidence type="ECO:0000256" key="6">
    <source>
        <dbReference type="ARBA" id="ARBA00023295"/>
    </source>
</evidence>
<evidence type="ECO:0000256" key="5">
    <source>
        <dbReference type="ARBA" id="ARBA00022801"/>
    </source>
</evidence>
<dbReference type="UniPathway" id="UPA00238"/>